<dbReference type="RefSeq" id="WP_227510129.1">
    <property type="nucleotide sequence ID" value="NZ_LOCO01000006.1"/>
</dbReference>
<dbReference type="Proteomes" id="UP000070282">
    <property type="component" value="Unassembled WGS sequence"/>
</dbReference>
<accession>A0A137SDR6</accession>
<dbReference type="EMBL" id="LOCO01000006">
    <property type="protein sequence ID" value="KXO10585.1"/>
    <property type="molecule type" value="Genomic_DNA"/>
</dbReference>
<keyword evidence="2" id="KW-1185">Reference proteome</keyword>
<evidence type="ECO:0000313" key="2">
    <source>
        <dbReference type="Proteomes" id="UP000070282"/>
    </source>
</evidence>
<dbReference type="PATRIC" id="fig|1306954.6.peg.3660"/>
<gene>
    <name evidence="1" type="ORF">J122_1683</name>
</gene>
<organism evidence="1 2">
    <name type="scientific">Marinobacter excellens LAMA 842</name>
    <dbReference type="NCBI Taxonomy" id="1306954"/>
    <lineage>
        <taxon>Bacteria</taxon>
        <taxon>Pseudomonadati</taxon>
        <taxon>Pseudomonadota</taxon>
        <taxon>Gammaproteobacteria</taxon>
        <taxon>Pseudomonadales</taxon>
        <taxon>Marinobacteraceae</taxon>
        <taxon>Marinobacter</taxon>
    </lineage>
</organism>
<comment type="caution">
    <text evidence="1">The sequence shown here is derived from an EMBL/GenBank/DDBJ whole genome shotgun (WGS) entry which is preliminary data.</text>
</comment>
<reference evidence="2" key="1">
    <citation type="submission" date="2015-12" db="EMBL/GenBank/DDBJ databases">
        <authorList>
            <person name="Lima A."/>
            <person name="Farahani Zayas N."/>
            <person name="Castro Da Silva M.A."/>
            <person name="Cabral A."/>
            <person name="Pessatti M.L."/>
        </authorList>
    </citation>
    <scope>NUCLEOTIDE SEQUENCE [LARGE SCALE GENOMIC DNA]</scope>
    <source>
        <strain evidence="2">LAMA 842</strain>
    </source>
</reference>
<evidence type="ECO:0000313" key="1">
    <source>
        <dbReference type="EMBL" id="KXO10585.1"/>
    </source>
</evidence>
<name>A0A137SDR6_9GAMM</name>
<dbReference type="AlphaFoldDB" id="A0A137SDR6"/>
<proteinExistence type="predicted"/>
<sequence>MVDPERFIWVYSYAHLDEIYRNGNTDALHGMKVLKAVEVCDVLNEDFQSVGNIRLRDYVDPHERYERHLEAISGFEGSNDHSIEYLIRSFGADNFDELQQTPDQLRKEIDRLTSAVDDERKHDLISQAHTVSEEMAGVVEQHLKDRVPIDQTRAALGVSSEERKRIEKTFSPIDEVWNLIGPAIPSVNKDQFFGFEPIPGIEGVQHTQHGAICGAHIVLNMIGISPDKGLAKREKIKNIMSDGQHTGMASYCNALLSADRGIINKARCIYTYLGNITTPLHFNFEKGFELNLGIQTDRA</sequence>
<protein>
    <submittedName>
        <fullName evidence="1">Uncharacterized protein</fullName>
    </submittedName>
</protein>